<protein>
    <submittedName>
        <fullName evidence="7">Ribonuclease E</fullName>
        <ecNumber evidence="7">3.1.26.12</ecNumber>
    </submittedName>
</protein>
<dbReference type="PATRIC" id="fig|220754.4.peg.2820"/>
<evidence type="ECO:0000313" key="8">
    <source>
        <dbReference type="Proteomes" id="UP000031972"/>
    </source>
</evidence>
<evidence type="ECO:0000256" key="2">
    <source>
        <dbReference type="ARBA" id="ARBA00022723"/>
    </source>
</evidence>
<accession>A0A0C2VNV7</accession>
<dbReference type="InterPro" id="IPR019307">
    <property type="entry name" value="RNA-bd_AU-1/RNase_E/G"/>
</dbReference>
<dbReference type="AlphaFoldDB" id="A0A0C2VNV7"/>
<dbReference type="EMBL" id="JXRR01000017">
    <property type="protein sequence ID" value="KIL46131.1"/>
    <property type="molecule type" value="Genomic_DNA"/>
</dbReference>
<evidence type="ECO:0000256" key="3">
    <source>
        <dbReference type="ARBA" id="ARBA00022801"/>
    </source>
</evidence>
<dbReference type="Proteomes" id="UP000031972">
    <property type="component" value="Unassembled WGS sequence"/>
</dbReference>
<reference evidence="7 8" key="1">
    <citation type="submission" date="2015-01" db="EMBL/GenBank/DDBJ databases">
        <title>Jeotgalibacillus campisalis genome sequencing.</title>
        <authorList>
            <person name="Goh K.M."/>
            <person name="Chan K.-G."/>
            <person name="Yaakop A.S."/>
            <person name="Ee R."/>
            <person name="Gan H.M."/>
            <person name="Chan C.S."/>
        </authorList>
    </citation>
    <scope>NUCLEOTIDE SEQUENCE [LARGE SCALE GENOMIC DNA]</scope>
    <source>
        <strain evidence="7 8">SF-57</strain>
    </source>
</reference>
<dbReference type="Gene3D" id="3.40.1260.20">
    <property type="entry name" value="Ribonuclease E, catalytic domain"/>
    <property type="match status" value="1"/>
</dbReference>
<feature type="domain" description="S1 motif" evidence="6">
    <location>
        <begin position="39"/>
        <end position="111"/>
    </location>
</feature>
<keyword evidence="2" id="KW-0479">Metal-binding</keyword>
<dbReference type="EC" id="3.1.26.12" evidence="7"/>
<comment type="caution">
    <text evidence="7">The sequence shown here is derived from an EMBL/GenBank/DDBJ whole genome shotgun (WGS) entry which is preliminary data.</text>
</comment>
<proteinExistence type="predicted"/>
<dbReference type="Pfam" id="PF00575">
    <property type="entry name" value="S1"/>
    <property type="match status" value="1"/>
</dbReference>
<dbReference type="InterPro" id="IPR012340">
    <property type="entry name" value="NA-bd_OB-fold"/>
</dbReference>
<dbReference type="OrthoDB" id="9804278at2"/>
<keyword evidence="3 7" id="KW-0378">Hydrolase</keyword>
<sequence>MENHIIINAREREKRWILSQGNKVIRYEIYPPDQPSKVGNVYAGIVHSVKSSLNAAFVSFDNGKNGYLSLNEIPWAGKNETIQSVLHQGQRVMVQVRKDESNTKGALLTCNVECTGIGMVYFPYGKKAAVSKKIEHNTTRQKVMDWAANQLEEKEGLIVRTEAEGMTFEQLTIELQNLRKTVGKWKQKVMDFNSSNRIVFERSSFNDSLEKVMSLHKEGIVSVDDTSVCRSLQEKVSANPSLNWRFEPYSGEENIFHFTGYHSIEEKTFKKIVWLNDGISIVIESTEAMTVVDVNSGKLAKSGDNRETIRKINERAALEIMHQLQLRDISGIVAIDFINMAEQEDLNSVTRLIKKRAASDYKHLEVIGFAPLSLFLLTRKKTKPSLEELRTVRCPVCDGKGKVLSPESLAFQLERELFEKRREIDSAADIEATTDIISAFNGREASFIKEFEQVVGFSIRFKEITHSHPFYSIRRLS</sequence>
<evidence type="ECO:0000259" key="6">
    <source>
        <dbReference type="PROSITE" id="PS50126"/>
    </source>
</evidence>
<dbReference type="PANTHER" id="PTHR30001">
    <property type="entry name" value="RIBONUCLEASE"/>
    <property type="match status" value="1"/>
</dbReference>
<dbReference type="SMART" id="SM00316">
    <property type="entry name" value="S1"/>
    <property type="match status" value="1"/>
</dbReference>
<name>A0A0C2VNV7_9BACL</name>
<dbReference type="SUPFAM" id="SSF50249">
    <property type="entry name" value="Nucleic acid-binding proteins"/>
    <property type="match status" value="1"/>
</dbReference>
<dbReference type="PROSITE" id="PS50126">
    <property type="entry name" value="S1"/>
    <property type="match status" value="1"/>
</dbReference>
<gene>
    <name evidence="7" type="ORF">KR50_28060</name>
</gene>
<dbReference type="GO" id="GO:0005737">
    <property type="term" value="C:cytoplasm"/>
    <property type="evidence" value="ECO:0007669"/>
    <property type="project" value="TreeGrafter"/>
</dbReference>
<dbReference type="Pfam" id="PF10150">
    <property type="entry name" value="RNase_E_G"/>
    <property type="match status" value="1"/>
</dbReference>
<dbReference type="Gene3D" id="2.40.50.140">
    <property type="entry name" value="Nucleic acid-binding proteins"/>
    <property type="match status" value="1"/>
</dbReference>
<dbReference type="PANTHER" id="PTHR30001:SF0">
    <property type="entry name" value="RIBONUCLEASE G"/>
    <property type="match status" value="1"/>
</dbReference>
<evidence type="ECO:0000256" key="4">
    <source>
        <dbReference type="ARBA" id="ARBA00022842"/>
    </source>
</evidence>
<evidence type="ECO:0000256" key="1">
    <source>
        <dbReference type="ARBA" id="ARBA00001946"/>
    </source>
</evidence>
<dbReference type="GO" id="GO:0046872">
    <property type="term" value="F:metal ion binding"/>
    <property type="evidence" value="ECO:0007669"/>
    <property type="project" value="UniProtKB-KW"/>
</dbReference>
<evidence type="ECO:0000313" key="7">
    <source>
        <dbReference type="EMBL" id="KIL46131.1"/>
    </source>
</evidence>
<dbReference type="GO" id="GO:0006364">
    <property type="term" value="P:rRNA processing"/>
    <property type="evidence" value="ECO:0007669"/>
    <property type="project" value="TreeGrafter"/>
</dbReference>
<dbReference type="CDD" id="cd04453">
    <property type="entry name" value="S1_RNase_E"/>
    <property type="match status" value="1"/>
</dbReference>
<comment type="cofactor">
    <cofactor evidence="1">
        <name>Mg(2+)</name>
        <dbReference type="ChEBI" id="CHEBI:18420"/>
    </cofactor>
</comment>
<evidence type="ECO:0000256" key="5">
    <source>
        <dbReference type="ARBA" id="ARBA00022884"/>
    </source>
</evidence>
<keyword evidence="8" id="KW-1185">Reference proteome</keyword>
<dbReference type="GO" id="GO:0003723">
    <property type="term" value="F:RNA binding"/>
    <property type="evidence" value="ECO:0007669"/>
    <property type="project" value="UniProtKB-KW"/>
</dbReference>
<dbReference type="InterPro" id="IPR004659">
    <property type="entry name" value="RNase_E/G"/>
</dbReference>
<dbReference type="InterPro" id="IPR003029">
    <property type="entry name" value="S1_domain"/>
</dbReference>
<keyword evidence="4" id="KW-0460">Magnesium</keyword>
<dbReference type="RefSeq" id="WP_041059679.1">
    <property type="nucleotide sequence ID" value="NZ_JXRR01000017.1"/>
</dbReference>
<keyword evidence="5" id="KW-0694">RNA-binding</keyword>
<organism evidence="7 8">
    <name type="scientific">Jeotgalibacillus campisalis</name>
    <dbReference type="NCBI Taxonomy" id="220754"/>
    <lineage>
        <taxon>Bacteria</taxon>
        <taxon>Bacillati</taxon>
        <taxon>Bacillota</taxon>
        <taxon>Bacilli</taxon>
        <taxon>Bacillales</taxon>
        <taxon>Caryophanaceae</taxon>
        <taxon>Jeotgalibacillus</taxon>
    </lineage>
</organism>
<dbReference type="GO" id="GO:0008995">
    <property type="term" value="F:ribonuclease E activity"/>
    <property type="evidence" value="ECO:0007669"/>
    <property type="project" value="UniProtKB-EC"/>
</dbReference>